<gene>
    <name evidence="1" type="ORF">X975_06078</name>
</gene>
<dbReference type="AlphaFoldDB" id="A0A087UB36"/>
<keyword evidence="2" id="KW-1185">Reference proteome</keyword>
<protein>
    <submittedName>
        <fullName evidence="1">Uncharacterized protein</fullName>
    </submittedName>
</protein>
<dbReference type="EMBL" id="KK119063">
    <property type="protein sequence ID" value="KFM74575.1"/>
    <property type="molecule type" value="Genomic_DNA"/>
</dbReference>
<dbReference type="Proteomes" id="UP000054359">
    <property type="component" value="Unassembled WGS sequence"/>
</dbReference>
<reference evidence="1 2" key="1">
    <citation type="submission" date="2013-11" db="EMBL/GenBank/DDBJ databases">
        <title>Genome sequencing of Stegodyphus mimosarum.</title>
        <authorList>
            <person name="Bechsgaard J."/>
        </authorList>
    </citation>
    <scope>NUCLEOTIDE SEQUENCE [LARGE SCALE GENOMIC DNA]</scope>
</reference>
<sequence length="55" mass="6646">MSAEELMFRLTRPHESHSDSLMQLEEIFQDFSLSCNDLIKSFKEKMKMEFYPIKQ</sequence>
<evidence type="ECO:0000313" key="1">
    <source>
        <dbReference type="EMBL" id="KFM74575.1"/>
    </source>
</evidence>
<feature type="non-terminal residue" evidence="1">
    <location>
        <position position="55"/>
    </location>
</feature>
<evidence type="ECO:0000313" key="2">
    <source>
        <dbReference type="Proteomes" id="UP000054359"/>
    </source>
</evidence>
<organism evidence="1 2">
    <name type="scientific">Stegodyphus mimosarum</name>
    <name type="common">African social velvet spider</name>
    <dbReference type="NCBI Taxonomy" id="407821"/>
    <lineage>
        <taxon>Eukaryota</taxon>
        <taxon>Metazoa</taxon>
        <taxon>Ecdysozoa</taxon>
        <taxon>Arthropoda</taxon>
        <taxon>Chelicerata</taxon>
        <taxon>Arachnida</taxon>
        <taxon>Araneae</taxon>
        <taxon>Araneomorphae</taxon>
        <taxon>Entelegynae</taxon>
        <taxon>Eresoidea</taxon>
        <taxon>Eresidae</taxon>
        <taxon>Stegodyphus</taxon>
    </lineage>
</organism>
<proteinExistence type="predicted"/>
<accession>A0A087UB36</accession>
<name>A0A087UB36_STEMI</name>